<dbReference type="InterPro" id="IPR036837">
    <property type="entry name" value="Cation_efflux_CTD_sf"/>
</dbReference>
<proteinExistence type="inferred from homology"/>
<keyword evidence="4 7" id="KW-0812">Transmembrane</keyword>
<keyword evidence="3" id="KW-0813">Transport</keyword>
<feature type="transmembrane region" description="Helical" evidence="7">
    <location>
        <begin position="136"/>
        <end position="156"/>
    </location>
</feature>
<comment type="caution">
    <text evidence="9">The sequence shown here is derived from an EMBL/GenBank/DDBJ whole genome shotgun (WGS) entry which is preliminary data.</text>
</comment>
<evidence type="ECO:0000256" key="4">
    <source>
        <dbReference type="ARBA" id="ARBA00022692"/>
    </source>
</evidence>
<dbReference type="SUPFAM" id="SSF161111">
    <property type="entry name" value="Cation efflux protein transmembrane domain-like"/>
    <property type="match status" value="1"/>
</dbReference>
<evidence type="ECO:0000259" key="8">
    <source>
        <dbReference type="Pfam" id="PF01545"/>
    </source>
</evidence>
<dbReference type="SUPFAM" id="SSF160240">
    <property type="entry name" value="Cation efflux protein cytoplasmic domain-like"/>
    <property type="match status" value="1"/>
</dbReference>
<dbReference type="EMBL" id="JAEPRJ010000001">
    <property type="protein sequence ID" value="MBK5897614.1"/>
    <property type="molecule type" value="Genomic_DNA"/>
</dbReference>
<accession>A0ABS1J150</accession>
<evidence type="ECO:0000313" key="9">
    <source>
        <dbReference type="EMBL" id="MBK5897614.1"/>
    </source>
</evidence>
<dbReference type="PANTHER" id="PTHR43840:SF50">
    <property type="entry name" value="MANGANESE EFFLUX SYSTEM PROTEIN MNES"/>
    <property type="match status" value="1"/>
</dbReference>
<name>A0ABS1J150_9FIRM</name>
<dbReference type="InterPro" id="IPR002524">
    <property type="entry name" value="Cation_efflux"/>
</dbReference>
<feature type="transmembrane region" description="Helical" evidence="7">
    <location>
        <begin position="177"/>
        <end position="195"/>
    </location>
</feature>
<keyword evidence="10" id="KW-1185">Reference proteome</keyword>
<sequence>MEENRVGVNNTDTLSLSDVRSNSEFRDKKIIQTSIIGIVANVLLAVFKAVIGLMTNSIAIVLDAVNNASDVASSVVTIIGAKLSKKEPDKAHPFGHGRVEYLSAMVIAVIILYAGVTSAVESIKKIISPDVTEYSTVSLIIVAVAVVVKIILGRYVKTVGVLVKSESLINSGTDASMDAVISASTLVAAVLYLNFKISVEAYLGVIISVFIIKAGIDMLKETLSHILGEAPDSALASKITETVMEFPEVTGTYDLVLHDYGPDVYQGSLHIEIPDVFTADEIDRLTRKIALEVYARHNVVLTAIGIYSLNSSDKCAIHIKDTIEELVSMNPYILQMHGFYFNREEASVRFDLVVSFDAKDRKQVFENVVNKIQKHYPEYRIEAVMDTEYSDISTQASDMD</sequence>
<reference evidence="9 10" key="1">
    <citation type="submission" date="2021-01" db="EMBL/GenBank/DDBJ databases">
        <title>Isolation and description of Catonella massiliensis sp. nov., a novel Catonella species, isolated from a stable periodontitis subject.</title>
        <authorList>
            <person name="Antezack A."/>
            <person name="Boxberger M."/>
            <person name="La Scola B."/>
            <person name="Monnet-Corti V."/>
        </authorList>
    </citation>
    <scope>NUCLEOTIDE SEQUENCE [LARGE SCALE GENOMIC DNA]</scope>
    <source>
        <strain evidence="9 10">Marseille-Q4567</strain>
    </source>
</reference>
<dbReference type="InterPro" id="IPR050291">
    <property type="entry name" value="CDF_Transporter"/>
</dbReference>
<protein>
    <submittedName>
        <fullName evidence="9">Cation transporter</fullName>
    </submittedName>
</protein>
<comment type="similarity">
    <text evidence="2">Belongs to the cation diffusion facilitator (CDF) transporter (TC 2.A.4) family.</text>
</comment>
<evidence type="ECO:0000313" key="10">
    <source>
        <dbReference type="Proteomes" id="UP000604730"/>
    </source>
</evidence>
<feature type="transmembrane region" description="Helical" evidence="7">
    <location>
        <begin position="30"/>
        <end position="51"/>
    </location>
</feature>
<dbReference type="RefSeq" id="WP_208429087.1">
    <property type="nucleotide sequence ID" value="NZ_JAEPRJ010000001.1"/>
</dbReference>
<keyword evidence="6 7" id="KW-0472">Membrane</keyword>
<dbReference type="Gene3D" id="1.20.1510.10">
    <property type="entry name" value="Cation efflux protein transmembrane domain"/>
    <property type="match status" value="1"/>
</dbReference>
<evidence type="ECO:0000256" key="3">
    <source>
        <dbReference type="ARBA" id="ARBA00022448"/>
    </source>
</evidence>
<evidence type="ECO:0000256" key="1">
    <source>
        <dbReference type="ARBA" id="ARBA00004141"/>
    </source>
</evidence>
<dbReference type="Pfam" id="PF01545">
    <property type="entry name" value="Cation_efflux"/>
    <property type="match status" value="1"/>
</dbReference>
<dbReference type="PANTHER" id="PTHR43840">
    <property type="entry name" value="MITOCHONDRIAL METAL TRANSPORTER 1-RELATED"/>
    <property type="match status" value="1"/>
</dbReference>
<keyword evidence="5 7" id="KW-1133">Transmembrane helix</keyword>
<gene>
    <name evidence="9" type="ORF">JJN12_07470</name>
</gene>
<evidence type="ECO:0000256" key="7">
    <source>
        <dbReference type="SAM" id="Phobius"/>
    </source>
</evidence>
<dbReference type="InterPro" id="IPR058533">
    <property type="entry name" value="Cation_efflux_TM"/>
</dbReference>
<evidence type="ECO:0000256" key="6">
    <source>
        <dbReference type="ARBA" id="ARBA00023136"/>
    </source>
</evidence>
<dbReference type="InterPro" id="IPR027469">
    <property type="entry name" value="Cation_efflux_TMD_sf"/>
</dbReference>
<feature type="transmembrane region" description="Helical" evidence="7">
    <location>
        <begin position="99"/>
        <end position="116"/>
    </location>
</feature>
<evidence type="ECO:0000256" key="5">
    <source>
        <dbReference type="ARBA" id="ARBA00022989"/>
    </source>
</evidence>
<feature type="domain" description="Cation efflux protein transmembrane" evidence="8">
    <location>
        <begin position="35"/>
        <end position="227"/>
    </location>
</feature>
<organism evidence="9 10">
    <name type="scientific">Catonella massiliensis</name>
    <dbReference type="NCBI Taxonomy" id="2799636"/>
    <lineage>
        <taxon>Bacteria</taxon>
        <taxon>Bacillati</taxon>
        <taxon>Bacillota</taxon>
        <taxon>Clostridia</taxon>
        <taxon>Lachnospirales</taxon>
        <taxon>Lachnospiraceae</taxon>
        <taxon>Catonella</taxon>
    </lineage>
</organism>
<feature type="transmembrane region" description="Helical" evidence="7">
    <location>
        <begin position="201"/>
        <end position="219"/>
    </location>
</feature>
<dbReference type="NCBIfam" id="TIGR01297">
    <property type="entry name" value="CDF"/>
    <property type="match status" value="1"/>
</dbReference>
<evidence type="ECO:0000256" key="2">
    <source>
        <dbReference type="ARBA" id="ARBA00008114"/>
    </source>
</evidence>
<comment type="subcellular location">
    <subcellularLocation>
        <location evidence="1">Membrane</location>
        <topology evidence="1">Multi-pass membrane protein</topology>
    </subcellularLocation>
</comment>
<dbReference type="Proteomes" id="UP000604730">
    <property type="component" value="Unassembled WGS sequence"/>
</dbReference>